<evidence type="ECO:0000313" key="22">
    <source>
        <dbReference type="Proteomes" id="UP000093695"/>
    </source>
</evidence>
<comment type="cofactor">
    <cofactor evidence="18">
        <name>Mg(2+)</name>
        <dbReference type="ChEBI" id="CHEBI:18420"/>
    </cofactor>
    <text evidence="18">Binds 1 Mg(2+) ion per subunit. Can also utilize other divalent metal cations, such as Ca(2+), Mn(2+) and Co(2+).</text>
</comment>
<feature type="binding site" evidence="16">
    <location>
        <position position="284"/>
    </location>
    <ligand>
        <name>substrate</name>
    </ligand>
</feature>
<evidence type="ECO:0000256" key="18">
    <source>
        <dbReference type="PIRSR" id="PIRSR605478-4"/>
    </source>
</evidence>
<sequence>MIPLSSRKEIVEELSWSALDHRAVDTARVLAMDAVNRAGSGHPGTAMSLAPAAHVLFQAVMRHDPGQPDWSGRDRFVLSAGHACLSQYIQLYLTGYGLALADIEAYRTWGCVTPGHPEFGLTAGVETTTGPLGQGAAIAVGMAMAARYERGLFDPDTEPGESVFDHTIWAMASDGDLQEGVYLEATSLAGHQKLGDLVVIYDDNRICNDGETLASWSENVVARHEACGWHVREVGPAPSGDIDPRELFAALTEAKSVRDRPSLIVLRTTIGWPAPTVGGTSTAHGTPFSADELAATKRLLGFDPDRHFNVDAEVLEHTRRARERGRAMRRSWEQRFEQWRQDQPRRAQEFDRVQARRLPGRWHTEMPIFEPGQDIPTRVASGRVIAALGGVLPELWGGAADVAASMNTTIDDGSHFLPAGSPLTGADPYGRTVSFGVREHAMAAIMNGVALHGGTKIYGGTYLVFADYMRPALRMAAMMGLPVVHLWSHDSIGVGENGMTHQPIEQLAGLRAMPGFKVVRPADANETALVWQEVLRRQFEDPAPHGIALTRQPTPVLPFDPDAARGGYVAREASEDPEVILIATGSEVQIALLAREILESEGTPARVVSMPCVEWFDEQPAEYRESVLPSAVRARVAIEAAATLSWHRFVGDAGRIIGIDRFGECGPYEVLYRHFGLTPEAVVANARESIEAARVHTTI</sequence>
<dbReference type="PANTHER" id="PTHR43522">
    <property type="entry name" value="TRANSKETOLASE"/>
    <property type="match status" value="1"/>
</dbReference>
<dbReference type="KEGG" id="aori:SD37_09950"/>
<accession>A0A193BUS6</accession>
<evidence type="ECO:0000256" key="17">
    <source>
        <dbReference type="PIRSR" id="PIRSR605478-3"/>
    </source>
</evidence>
<evidence type="ECO:0000256" key="7">
    <source>
        <dbReference type="ARBA" id="ARBA00013152"/>
    </source>
</evidence>
<dbReference type="CDD" id="cd07033">
    <property type="entry name" value="TPP_PYR_DXS_TK_like"/>
    <property type="match status" value="1"/>
</dbReference>
<feature type="binding site" evidence="17">
    <location>
        <position position="284"/>
    </location>
    <ligand>
        <name>thiamine diphosphate</name>
        <dbReference type="ChEBI" id="CHEBI:58937"/>
    </ligand>
</feature>
<evidence type="ECO:0000259" key="20">
    <source>
        <dbReference type="SMART" id="SM00861"/>
    </source>
</evidence>
<feature type="binding site" evidence="17">
    <location>
        <begin position="130"/>
        <end position="132"/>
    </location>
    <ligand>
        <name>thiamine diphosphate</name>
        <dbReference type="ChEBI" id="CHEBI:58937"/>
    </ligand>
</feature>
<evidence type="ECO:0000256" key="14">
    <source>
        <dbReference type="NCBIfam" id="TIGR00232"/>
    </source>
</evidence>
<dbReference type="InterPro" id="IPR005475">
    <property type="entry name" value="Transketolase-like_Pyr-bd"/>
</dbReference>
<dbReference type="GO" id="GO:0005829">
    <property type="term" value="C:cytosol"/>
    <property type="evidence" value="ECO:0007669"/>
    <property type="project" value="TreeGrafter"/>
</dbReference>
<dbReference type="SUPFAM" id="SSF52922">
    <property type="entry name" value="TK C-terminal domain-like"/>
    <property type="match status" value="1"/>
</dbReference>
<gene>
    <name evidence="21" type="ORF">SD37_09950</name>
</gene>
<comment type="cofactor">
    <cofactor evidence="2">
        <name>Mn(2+)</name>
        <dbReference type="ChEBI" id="CHEBI:29035"/>
    </cofactor>
</comment>
<dbReference type="Pfam" id="PF02779">
    <property type="entry name" value="Transket_pyr"/>
    <property type="match status" value="1"/>
</dbReference>
<comment type="similarity">
    <text evidence="5">Belongs to the transketolase family.</text>
</comment>
<evidence type="ECO:0000256" key="6">
    <source>
        <dbReference type="ARBA" id="ARBA00011738"/>
    </source>
</evidence>
<evidence type="ECO:0000313" key="21">
    <source>
        <dbReference type="EMBL" id="ANN15933.1"/>
    </source>
</evidence>
<dbReference type="EC" id="2.2.1.1" evidence="7 14"/>
<dbReference type="Proteomes" id="UP000093695">
    <property type="component" value="Chromosome"/>
</dbReference>
<feature type="binding site" evidence="16">
    <location>
        <position position="42"/>
    </location>
    <ligand>
        <name>substrate</name>
    </ligand>
</feature>
<keyword evidence="11 18" id="KW-0460">Magnesium</keyword>
<feature type="binding site" evidence="16">
    <location>
        <position position="489"/>
    </location>
    <ligand>
        <name>substrate</name>
    </ligand>
</feature>
<evidence type="ECO:0000256" key="13">
    <source>
        <dbReference type="ARBA" id="ARBA00049473"/>
    </source>
</evidence>
<dbReference type="PANTHER" id="PTHR43522:SF2">
    <property type="entry name" value="TRANSKETOLASE 1-RELATED"/>
    <property type="match status" value="1"/>
</dbReference>
<evidence type="ECO:0000256" key="16">
    <source>
        <dbReference type="PIRSR" id="PIRSR605478-2"/>
    </source>
</evidence>
<reference evidence="21 22" key="1">
    <citation type="journal article" date="2015" name="Genome Announc.">
        <title>Draft Genome Sequence of Norvancomycin-Producing Strain Amycolatopsis orientalis CPCC200066.</title>
        <authorList>
            <person name="Lei X."/>
            <person name="Yuan F."/>
            <person name="Shi Y."/>
            <person name="Li X."/>
            <person name="Wang L."/>
            <person name="Hong B."/>
        </authorList>
    </citation>
    <scope>NUCLEOTIDE SEQUENCE [LARGE SCALE GENOMIC DNA]</scope>
    <source>
        <strain evidence="21 22">B-37</strain>
    </source>
</reference>
<dbReference type="InterPro" id="IPR029061">
    <property type="entry name" value="THDP-binding"/>
</dbReference>
<dbReference type="InterPro" id="IPR005474">
    <property type="entry name" value="Transketolase_N"/>
</dbReference>
<dbReference type="Gene3D" id="3.40.50.970">
    <property type="match status" value="2"/>
</dbReference>
<dbReference type="Pfam" id="PF00456">
    <property type="entry name" value="Transketolase_N"/>
    <property type="match status" value="1"/>
</dbReference>
<feature type="binding site" evidence="17">
    <location>
        <position position="465"/>
    </location>
    <ligand>
        <name>thiamine diphosphate</name>
        <dbReference type="ChEBI" id="CHEBI:58937"/>
    </ligand>
</feature>
<dbReference type="EMBL" id="CP016174">
    <property type="protein sequence ID" value="ANN15933.1"/>
    <property type="molecule type" value="Genomic_DNA"/>
</dbReference>
<evidence type="ECO:0000256" key="15">
    <source>
        <dbReference type="PIRSR" id="PIRSR605478-1"/>
    </source>
</evidence>
<evidence type="ECO:0000256" key="2">
    <source>
        <dbReference type="ARBA" id="ARBA00001936"/>
    </source>
</evidence>
<feature type="binding site" evidence="17">
    <location>
        <position position="175"/>
    </location>
    <ligand>
        <name>thiamine diphosphate</name>
        <dbReference type="ChEBI" id="CHEBI:58937"/>
    </ligand>
</feature>
<keyword evidence="9 18" id="KW-0479">Metal-binding</keyword>
<dbReference type="GO" id="GO:0004802">
    <property type="term" value="F:transketolase activity"/>
    <property type="evidence" value="ECO:0007669"/>
    <property type="project" value="UniProtKB-UniRule"/>
</dbReference>
<dbReference type="Pfam" id="PF22613">
    <property type="entry name" value="Transketolase_C_1"/>
    <property type="match status" value="1"/>
</dbReference>
<dbReference type="InterPro" id="IPR009014">
    <property type="entry name" value="Transketo_C/PFOR_II"/>
</dbReference>
<dbReference type="FunFam" id="3.40.50.970:FF:000045">
    <property type="entry name" value="Transketolase"/>
    <property type="match status" value="1"/>
</dbReference>
<keyword evidence="12 17" id="KW-0786">Thiamine pyrophosphate</keyword>
<keyword evidence="8" id="KW-0808">Transferase</keyword>
<evidence type="ECO:0000256" key="11">
    <source>
        <dbReference type="ARBA" id="ARBA00022842"/>
    </source>
</evidence>
<dbReference type="InterPro" id="IPR055152">
    <property type="entry name" value="Transketolase-like_C_2"/>
</dbReference>
<dbReference type="SMART" id="SM00861">
    <property type="entry name" value="Transket_pyr"/>
    <property type="match status" value="1"/>
</dbReference>
<feature type="binding site" evidence="16">
    <location>
        <position position="551"/>
    </location>
    <ligand>
        <name>substrate</name>
    </ligand>
</feature>
<dbReference type="GO" id="GO:0006098">
    <property type="term" value="P:pentose-phosphate shunt"/>
    <property type="evidence" value="ECO:0007669"/>
    <property type="project" value="TreeGrafter"/>
</dbReference>
<protein>
    <recommendedName>
        <fullName evidence="7 14">Transketolase</fullName>
        <ecNumber evidence="7 14">2.2.1.1</ecNumber>
    </recommendedName>
</protein>
<dbReference type="GO" id="GO:0000287">
    <property type="term" value="F:magnesium ion binding"/>
    <property type="evidence" value="ECO:0007669"/>
    <property type="project" value="UniProtKB-ARBA"/>
</dbReference>
<dbReference type="SUPFAM" id="SSF52518">
    <property type="entry name" value="Thiamin diphosphate-binding fold (THDP-binding)"/>
    <property type="match status" value="2"/>
</dbReference>
<keyword evidence="22" id="KW-1185">Reference proteome</keyword>
<feature type="binding site" evidence="18">
    <location>
        <position position="206"/>
    </location>
    <ligand>
        <name>Mg(2+)</name>
        <dbReference type="ChEBI" id="CHEBI:18420"/>
    </ligand>
</feature>
<feature type="binding site" evidence="16">
    <location>
        <position position="501"/>
    </location>
    <ligand>
        <name>substrate</name>
    </ligand>
</feature>
<feature type="binding site" evidence="18">
    <location>
        <position position="204"/>
    </location>
    <ligand>
        <name>Mg(2+)</name>
        <dbReference type="ChEBI" id="CHEBI:18420"/>
    </ligand>
</feature>
<evidence type="ECO:0000256" key="12">
    <source>
        <dbReference type="ARBA" id="ARBA00023052"/>
    </source>
</evidence>
<evidence type="ECO:0000256" key="10">
    <source>
        <dbReference type="ARBA" id="ARBA00022837"/>
    </source>
</evidence>
<dbReference type="InterPro" id="IPR033247">
    <property type="entry name" value="Transketolase_fam"/>
</dbReference>
<feature type="binding site" evidence="16">
    <location>
        <position position="378"/>
    </location>
    <ligand>
        <name>substrate</name>
    </ligand>
</feature>
<dbReference type="NCBIfam" id="TIGR00232">
    <property type="entry name" value="tktlase_bact"/>
    <property type="match status" value="1"/>
</dbReference>
<name>A0A193BUS6_AMYOR</name>
<evidence type="ECO:0000256" key="5">
    <source>
        <dbReference type="ARBA" id="ARBA00007131"/>
    </source>
</evidence>
<proteinExistence type="inferred from homology"/>
<dbReference type="RefSeq" id="WP_044851420.1">
    <property type="nucleotide sequence ID" value="NZ_CP016174.1"/>
</dbReference>
<dbReference type="CDD" id="cd02012">
    <property type="entry name" value="TPP_TK"/>
    <property type="match status" value="1"/>
</dbReference>
<feature type="site" description="Important for catalytic activity" evidence="19">
    <location>
        <position position="284"/>
    </location>
</feature>
<feature type="binding site" evidence="18">
    <location>
        <position position="174"/>
    </location>
    <ligand>
        <name>Mg(2+)</name>
        <dbReference type="ChEBI" id="CHEBI:18420"/>
    </ligand>
</feature>
<feature type="binding site" evidence="16">
    <location>
        <position position="405"/>
    </location>
    <ligand>
        <name>substrate</name>
    </ligand>
</feature>
<evidence type="ECO:0000256" key="3">
    <source>
        <dbReference type="ARBA" id="ARBA00001941"/>
    </source>
</evidence>
<comment type="cofactor">
    <cofactor evidence="17">
        <name>thiamine diphosphate</name>
        <dbReference type="ChEBI" id="CHEBI:58937"/>
    </cofactor>
    <text evidence="17">Binds 1 thiamine pyrophosphate per subunit. During the reaction, the substrate forms a covalent intermediate with the cofactor.</text>
</comment>
<dbReference type="InterPro" id="IPR049557">
    <property type="entry name" value="Transketolase_CS"/>
</dbReference>
<keyword evidence="10" id="KW-0106">Calcium</keyword>
<comment type="catalytic activity">
    <reaction evidence="13">
        <text>D-sedoheptulose 7-phosphate + D-glyceraldehyde 3-phosphate = aldehydo-D-ribose 5-phosphate + D-xylulose 5-phosphate</text>
        <dbReference type="Rhea" id="RHEA:10508"/>
        <dbReference type="ChEBI" id="CHEBI:57483"/>
        <dbReference type="ChEBI" id="CHEBI:57737"/>
        <dbReference type="ChEBI" id="CHEBI:58273"/>
        <dbReference type="ChEBI" id="CHEBI:59776"/>
        <dbReference type="EC" id="2.2.1.1"/>
    </reaction>
</comment>
<dbReference type="Gene3D" id="3.40.50.920">
    <property type="match status" value="1"/>
</dbReference>
<dbReference type="InterPro" id="IPR005478">
    <property type="entry name" value="Transketolase_bac-like"/>
</dbReference>
<feature type="binding site" evidence="17">
    <location>
        <position position="204"/>
    </location>
    <ligand>
        <name>thiamine diphosphate</name>
        <dbReference type="ChEBI" id="CHEBI:58937"/>
    </ligand>
</feature>
<evidence type="ECO:0000256" key="1">
    <source>
        <dbReference type="ARBA" id="ARBA00001913"/>
    </source>
</evidence>
<comment type="cofactor">
    <cofactor evidence="1">
        <name>Ca(2+)</name>
        <dbReference type="ChEBI" id="CHEBI:29108"/>
    </cofactor>
</comment>
<evidence type="ECO:0000256" key="4">
    <source>
        <dbReference type="ARBA" id="ARBA00002931"/>
    </source>
</evidence>
<comment type="cofactor">
    <cofactor evidence="3">
        <name>Co(2+)</name>
        <dbReference type="ChEBI" id="CHEBI:48828"/>
    </cofactor>
</comment>
<evidence type="ECO:0000256" key="8">
    <source>
        <dbReference type="ARBA" id="ARBA00022679"/>
    </source>
</evidence>
<dbReference type="PROSITE" id="PS00801">
    <property type="entry name" value="TRANSKETOLASE_1"/>
    <property type="match status" value="1"/>
</dbReference>
<dbReference type="STRING" id="31958.SD37_09950"/>
<feature type="binding site" evidence="17">
    <location>
        <position position="82"/>
    </location>
    <ligand>
        <name>thiamine diphosphate</name>
        <dbReference type="ChEBI" id="CHEBI:58937"/>
    </ligand>
</feature>
<feature type="site" description="Important for catalytic activity" evidence="19">
    <location>
        <position position="42"/>
    </location>
</feature>
<dbReference type="FunFam" id="3.40.50.970:FF:000004">
    <property type="entry name" value="Transketolase"/>
    <property type="match status" value="1"/>
</dbReference>
<dbReference type="FunFam" id="3.40.50.920:FF:000003">
    <property type="entry name" value="Transketolase"/>
    <property type="match status" value="1"/>
</dbReference>
<feature type="domain" description="Transketolase-like pyrimidine-binding" evidence="20">
    <location>
        <begin position="375"/>
        <end position="556"/>
    </location>
</feature>
<feature type="active site" description="Proton donor" evidence="15">
    <location>
        <position position="439"/>
    </location>
</feature>
<comment type="function">
    <text evidence="4">Catalyzes the transfer of a two-carbon ketol group from a ketose donor to an aldose acceptor, via a covalent intermediate with the cofactor thiamine pyrophosphate.</text>
</comment>
<dbReference type="AlphaFoldDB" id="A0A193BUS6"/>
<evidence type="ECO:0000256" key="19">
    <source>
        <dbReference type="PIRSR" id="PIRSR605478-5"/>
    </source>
</evidence>
<organism evidence="21 22">
    <name type="scientific">Amycolatopsis orientalis</name>
    <name type="common">Nocardia orientalis</name>
    <dbReference type="NCBI Taxonomy" id="31958"/>
    <lineage>
        <taxon>Bacteria</taxon>
        <taxon>Bacillati</taxon>
        <taxon>Actinomycetota</taxon>
        <taxon>Actinomycetes</taxon>
        <taxon>Pseudonocardiales</taxon>
        <taxon>Pseudonocardiaceae</taxon>
        <taxon>Amycolatopsis</taxon>
    </lineage>
</organism>
<evidence type="ECO:0000256" key="9">
    <source>
        <dbReference type="ARBA" id="ARBA00022723"/>
    </source>
</evidence>
<comment type="subunit">
    <text evidence="6">Homodimer.</text>
</comment>